<evidence type="ECO:0000256" key="3">
    <source>
        <dbReference type="ARBA" id="ARBA00023237"/>
    </source>
</evidence>
<evidence type="ECO:0000256" key="4">
    <source>
        <dbReference type="HAMAP-Rule" id="MF_00925"/>
    </source>
</evidence>
<evidence type="ECO:0000256" key="2">
    <source>
        <dbReference type="ARBA" id="ARBA00023136"/>
    </source>
</evidence>
<keyword evidence="4" id="KW-0564">Palmitate</keyword>
<dbReference type="Gene3D" id="3.30.1450.10">
    <property type="match status" value="1"/>
</dbReference>
<keyword evidence="2 4" id="KW-0472">Membrane</keyword>
<keyword evidence="1 4" id="KW-0732">Signal</keyword>
<dbReference type="PANTHER" id="PTHR37482:SF1">
    <property type="entry name" value="OUTER MEMBRANE PROTEIN ASSEMBLY FACTOR BAME"/>
    <property type="match status" value="1"/>
</dbReference>
<reference evidence="6 7" key="1">
    <citation type="submission" date="2020-03" db="EMBL/GenBank/DDBJ databases">
        <title>Complete genome sequence of Orbus sp. IPMB12 (BCRC 80908).</title>
        <authorList>
            <person name="Lo W.-S."/>
            <person name="Chang T.-H."/>
            <person name="Kuo C.-H."/>
        </authorList>
    </citation>
    <scope>NUCLEOTIDE SEQUENCE [LARGE SCALE GENOMIC DNA]</scope>
    <source>
        <strain evidence="6 7">IPMB12</strain>
    </source>
</reference>
<comment type="similarity">
    <text evidence="4">Belongs to the BamE family.</text>
</comment>
<evidence type="ECO:0000313" key="7">
    <source>
        <dbReference type="Proteomes" id="UP000501168"/>
    </source>
</evidence>
<dbReference type="AlphaFoldDB" id="A0A6G9IAK5"/>
<dbReference type="RefSeq" id="WP_166914853.1">
    <property type="nucleotide sequence ID" value="NZ_CP050253.1"/>
</dbReference>
<dbReference type="InterPro" id="IPR037873">
    <property type="entry name" value="BamE-like"/>
</dbReference>
<dbReference type="InParanoid" id="A0A6G9IAK5"/>
<dbReference type="FunCoup" id="A0A6G9IAK5">
    <property type="interactions" value="45"/>
</dbReference>
<dbReference type="HAMAP" id="MF_00925">
    <property type="entry name" value="OM_assembly_BamE"/>
    <property type="match status" value="1"/>
</dbReference>
<dbReference type="PROSITE" id="PS51257">
    <property type="entry name" value="PROKAR_LIPOPROTEIN"/>
    <property type="match status" value="1"/>
</dbReference>
<dbReference type="Proteomes" id="UP000501168">
    <property type="component" value="Chromosome"/>
</dbReference>
<keyword evidence="4" id="KW-0449">Lipoprotein</keyword>
<accession>A0A6G9IAK5</accession>
<dbReference type="KEGG" id="orb:IPMB12_03095"/>
<dbReference type="GO" id="GO:0043165">
    <property type="term" value="P:Gram-negative-bacterium-type cell outer membrane assembly"/>
    <property type="evidence" value="ECO:0007669"/>
    <property type="project" value="UniProtKB-UniRule"/>
</dbReference>
<dbReference type="GO" id="GO:0030674">
    <property type="term" value="F:protein-macromolecule adaptor activity"/>
    <property type="evidence" value="ECO:0007669"/>
    <property type="project" value="TreeGrafter"/>
</dbReference>
<dbReference type="InterPro" id="IPR007450">
    <property type="entry name" value="BamE_dom"/>
</dbReference>
<evidence type="ECO:0000259" key="5">
    <source>
        <dbReference type="Pfam" id="PF04355"/>
    </source>
</evidence>
<dbReference type="Pfam" id="PF04355">
    <property type="entry name" value="BamE"/>
    <property type="match status" value="1"/>
</dbReference>
<comment type="subunit">
    <text evidence="4">Part of the Bam complex.</text>
</comment>
<organism evidence="6 7">
    <name type="scientific">Zophobihabitans entericus</name>
    <dbReference type="NCBI Taxonomy" id="1635327"/>
    <lineage>
        <taxon>Bacteria</taxon>
        <taxon>Pseudomonadati</taxon>
        <taxon>Pseudomonadota</taxon>
        <taxon>Gammaproteobacteria</taxon>
        <taxon>Orbales</taxon>
        <taxon>Orbaceae</taxon>
        <taxon>Zophobihabitans</taxon>
    </lineage>
</organism>
<dbReference type="NCBIfam" id="NF008585">
    <property type="entry name" value="PRK11548.1"/>
    <property type="match status" value="1"/>
</dbReference>
<keyword evidence="3 4" id="KW-0998">Cell outer membrane</keyword>
<feature type="domain" description="Outer membrane protein assembly factor BamE" evidence="5">
    <location>
        <begin position="35"/>
        <end position="104"/>
    </location>
</feature>
<gene>
    <name evidence="4 6" type="primary">bamE</name>
    <name evidence="6" type="ORF">IPMB12_03095</name>
</gene>
<dbReference type="PANTHER" id="PTHR37482">
    <property type="entry name" value="OUTER MEMBRANE PROTEIN ASSEMBLY FACTOR BAME"/>
    <property type="match status" value="1"/>
</dbReference>
<protein>
    <recommendedName>
        <fullName evidence="4">Outer membrane protein assembly factor BamE</fullName>
    </recommendedName>
</protein>
<evidence type="ECO:0000313" key="6">
    <source>
        <dbReference type="EMBL" id="QIQ20754.1"/>
    </source>
</evidence>
<comment type="function">
    <text evidence="4">Part of the outer membrane protein assembly complex, which is involved in assembly and insertion of beta-barrel proteins into the outer membrane.</text>
</comment>
<sequence length="122" mass="13768">MSFKKSILAAITVSVLLSGCSFVDRWVYRPDINQGNYITAEDAAKLKVGQTKEQVKFILGSPMLTSVFGDNIWYYVFREQPHHGYISQLTYTLTFDGQNRLTDIQTSEMGDQSDAQSEGEDD</sequence>
<dbReference type="GO" id="GO:1990063">
    <property type="term" value="C:Bam protein complex"/>
    <property type="evidence" value="ECO:0007669"/>
    <property type="project" value="TreeGrafter"/>
</dbReference>
<proteinExistence type="inferred from homology"/>
<keyword evidence="7" id="KW-1185">Reference proteome</keyword>
<dbReference type="InterPro" id="IPR026592">
    <property type="entry name" value="BamE"/>
</dbReference>
<dbReference type="GO" id="GO:0051205">
    <property type="term" value="P:protein insertion into membrane"/>
    <property type="evidence" value="ECO:0007669"/>
    <property type="project" value="UniProtKB-UniRule"/>
</dbReference>
<dbReference type="EMBL" id="CP050253">
    <property type="protein sequence ID" value="QIQ20754.1"/>
    <property type="molecule type" value="Genomic_DNA"/>
</dbReference>
<evidence type="ECO:0000256" key="1">
    <source>
        <dbReference type="ARBA" id="ARBA00022729"/>
    </source>
</evidence>
<name>A0A6G9IAK5_9GAMM</name>
<comment type="subcellular location">
    <subcellularLocation>
        <location evidence="4">Cell outer membrane</location>
        <topology evidence="4">Lipid-anchor</topology>
    </subcellularLocation>
</comment>